<dbReference type="OrthoDB" id="21368at2759"/>
<comment type="subcellular location">
    <subcellularLocation>
        <location evidence="2">Nucleus</location>
    </subcellularLocation>
</comment>
<dbReference type="GO" id="GO:0071011">
    <property type="term" value="C:precatalytic spliceosome"/>
    <property type="evidence" value="ECO:0007669"/>
    <property type="project" value="TreeGrafter"/>
</dbReference>
<protein>
    <recommendedName>
        <fullName evidence="5">U4/U6.U5 small nuclear ribonucleoprotein 27 kDa protein</fullName>
    </recommendedName>
    <alternativeName>
        <fullName evidence="9">U4/U6.U5 tri-snRNP-associated protein 3</fullName>
    </alternativeName>
</protein>
<evidence type="ECO:0000256" key="2">
    <source>
        <dbReference type="ARBA" id="ARBA00004123"/>
    </source>
</evidence>
<dbReference type="AlphaFoldDB" id="A0A1W0WW24"/>
<dbReference type="Pfam" id="PF08648">
    <property type="entry name" value="SNRNP27"/>
    <property type="match status" value="1"/>
</dbReference>
<feature type="compositionally biased region" description="Basic and acidic residues" evidence="10">
    <location>
        <begin position="96"/>
        <end position="121"/>
    </location>
</feature>
<gene>
    <name evidence="12" type="ORF">BV898_06629</name>
</gene>
<name>A0A1W0WW24_HYPEX</name>
<proteinExistence type="inferred from homology"/>
<evidence type="ECO:0000256" key="4">
    <source>
        <dbReference type="ARBA" id="ARBA00011825"/>
    </source>
</evidence>
<comment type="similarity">
    <text evidence="3">Belongs to the SNUT3 family.</text>
</comment>
<organism evidence="12 13">
    <name type="scientific">Hypsibius exemplaris</name>
    <name type="common">Freshwater tardigrade</name>
    <dbReference type="NCBI Taxonomy" id="2072580"/>
    <lineage>
        <taxon>Eukaryota</taxon>
        <taxon>Metazoa</taxon>
        <taxon>Ecdysozoa</taxon>
        <taxon>Tardigrada</taxon>
        <taxon>Eutardigrada</taxon>
        <taxon>Parachela</taxon>
        <taxon>Hypsibioidea</taxon>
        <taxon>Hypsibiidae</taxon>
        <taxon>Hypsibius</taxon>
    </lineage>
</organism>
<dbReference type="GO" id="GO:0006397">
    <property type="term" value="P:mRNA processing"/>
    <property type="evidence" value="ECO:0007669"/>
    <property type="project" value="UniProtKB-KW"/>
</dbReference>
<dbReference type="InterPro" id="IPR013957">
    <property type="entry name" value="SNRNP27"/>
</dbReference>
<keyword evidence="8" id="KW-0539">Nucleus</keyword>
<sequence>MPPGDRDRDRIRDRERSDRDGGSGRRPLKRDSTFDDELERMERDRKRARRSSRSRSVEKTSRSSPDRKRRRSPDRSDGRLLDREKLYRNRSRTRSASRERIRERDRERDRIDEKTKMNKPEKKAVVAAPFLSTAGMDDEDMMASLMGFASFDSSKGKKVEGNDVGSTNVAVKRKYRQYMNRRGGFNRPLDPVV</sequence>
<feature type="region of interest" description="Disordered" evidence="10">
    <location>
        <begin position="1"/>
        <end position="121"/>
    </location>
</feature>
<comment type="caution">
    <text evidence="12">The sequence shown here is derived from an EMBL/GenBank/DDBJ whole genome shotgun (WGS) entry which is preliminary data.</text>
</comment>
<evidence type="ECO:0000259" key="11">
    <source>
        <dbReference type="Pfam" id="PF08648"/>
    </source>
</evidence>
<comment type="function">
    <text evidence="1">May play a role in mRNA splicing.</text>
</comment>
<evidence type="ECO:0000256" key="3">
    <source>
        <dbReference type="ARBA" id="ARBA00008218"/>
    </source>
</evidence>
<feature type="domain" description="U4/U6.U5 small nuclear ribonucleoprotein 27kDa protein" evidence="11">
    <location>
        <begin position="137"/>
        <end position="192"/>
    </location>
</feature>
<evidence type="ECO:0000313" key="13">
    <source>
        <dbReference type="Proteomes" id="UP000192578"/>
    </source>
</evidence>
<dbReference type="EMBL" id="MTYJ01000040">
    <property type="protein sequence ID" value="OQV19399.1"/>
    <property type="molecule type" value="Genomic_DNA"/>
</dbReference>
<evidence type="ECO:0000256" key="6">
    <source>
        <dbReference type="ARBA" id="ARBA00022664"/>
    </source>
</evidence>
<evidence type="ECO:0000256" key="7">
    <source>
        <dbReference type="ARBA" id="ARBA00023187"/>
    </source>
</evidence>
<dbReference type="GO" id="GO:0008380">
    <property type="term" value="P:RNA splicing"/>
    <property type="evidence" value="ECO:0007669"/>
    <property type="project" value="UniProtKB-KW"/>
</dbReference>
<dbReference type="PANTHER" id="PTHR31077:SF1">
    <property type="entry name" value="U4_U6.U5 SMALL NUCLEAR RIBONUCLEOPROTEIN 27 KDA PROTEIN"/>
    <property type="match status" value="1"/>
</dbReference>
<evidence type="ECO:0000313" key="12">
    <source>
        <dbReference type="EMBL" id="OQV19399.1"/>
    </source>
</evidence>
<keyword evidence="6" id="KW-0507">mRNA processing</keyword>
<feature type="compositionally biased region" description="Basic and acidic residues" evidence="10">
    <location>
        <begin position="1"/>
        <end position="33"/>
    </location>
</feature>
<evidence type="ECO:0000256" key="8">
    <source>
        <dbReference type="ARBA" id="ARBA00023242"/>
    </source>
</evidence>
<dbReference type="Proteomes" id="UP000192578">
    <property type="component" value="Unassembled WGS sequence"/>
</dbReference>
<evidence type="ECO:0000256" key="10">
    <source>
        <dbReference type="SAM" id="MobiDB-lite"/>
    </source>
</evidence>
<dbReference type="PANTHER" id="PTHR31077">
    <property type="entry name" value="U4/U6.U5 SMALL NUCLEAR RIBONUCLEOPROTEIN 27 KDA PROTEIN"/>
    <property type="match status" value="1"/>
</dbReference>
<accession>A0A1W0WW24</accession>
<feature type="compositionally biased region" description="Basic and acidic residues" evidence="10">
    <location>
        <begin position="73"/>
        <end position="87"/>
    </location>
</feature>
<evidence type="ECO:0000256" key="5">
    <source>
        <dbReference type="ARBA" id="ARBA00014357"/>
    </source>
</evidence>
<keyword evidence="7" id="KW-0508">mRNA splicing</keyword>
<keyword evidence="13" id="KW-1185">Reference proteome</keyword>
<evidence type="ECO:0000256" key="9">
    <source>
        <dbReference type="ARBA" id="ARBA00031864"/>
    </source>
</evidence>
<comment type="subunit">
    <text evidence="4">Part of a tri-snRNP complex.</text>
</comment>
<feature type="compositionally biased region" description="Basic and acidic residues" evidence="10">
    <location>
        <begin position="55"/>
        <end position="66"/>
    </location>
</feature>
<reference evidence="13" key="1">
    <citation type="submission" date="2017-01" db="EMBL/GenBank/DDBJ databases">
        <title>Comparative genomics of anhydrobiosis in the tardigrade Hypsibius dujardini.</title>
        <authorList>
            <person name="Yoshida Y."/>
            <person name="Koutsovoulos G."/>
            <person name="Laetsch D."/>
            <person name="Stevens L."/>
            <person name="Kumar S."/>
            <person name="Horikawa D."/>
            <person name="Ishino K."/>
            <person name="Komine S."/>
            <person name="Tomita M."/>
            <person name="Blaxter M."/>
            <person name="Arakawa K."/>
        </authorList>
    </citation>
    <scope>NUCLEOTIDE SEQUENCE [LARGE SCALE GENOMIC DNA]</scope>
    <source>
        <strain evidence="13">Z151</strain>
    </source>
</reference>
<evidence type="ECO:0000256" key="1">
    <source>
        <dbReference type="ARBA" id="ARBA00003632"/>
    </source>
</evidence>